<comment type="similarity">
    <text evidence="9">Belongs to the TatA/E family.</text>
</comment>
<dbReference type="PANTHER" id="PTHR42982">
    <property type="entry name" value="SEC-INDEPENDENT PROTEIN TRANSLOCASE PROTEIN TATA"/>
    <property type="match status" value="1"/>
</dbReference>
<gene>
    <name evidence="9" type="primary">tatA</name>
    <name evidence="11" type="ORF">MGMO_94c00460</name>
</gene>
<reference evidence="11 12" key="1">
    <citation type="journal article" date="2013" name="Genome Announc.">
        <title>Draft Genome Sequence of the Methanotrophic Gammaproteobacterium Methyloglobulus morosus DSM 22980 Strain KoM1.</title>
        <authorList>
            <person name="Poehlein A."/>
            <person name="Deutzmann J.S."/>
            <person name="Daniel R."/>
            <person name="Simeonova D.D."/>
        </authorList>
    </citation>
    <scope>NUCLEOTIDE SEQUENCE [LARGE SCALE GENOMIC DNA]</scope>
    <source>
        <strain evidence="11 12">KoM1</strain>
    </source>
</reference>
<dbReference type="GO" id="GO:0008320">
    <property type="term" value="F:protein transmembrane transporter activity"/>
    <property type="evidence" value="ECO:0007669"/>
    <property type="project" value="UniProtKB-UniRule"/>
</dbReference>
<evidence type="ECO:0000313" key="11">
    <source>
        <dbReference type="EMBL" id="ESS71631.1"/>
    </source>
</evidence>
<dbReference type="GO" id="GO:0033281">
    <property type="term" value="C:TAT protein transport complex"/>
    <property type="evidence" value="ECO:0007669"/>
    <property type="project" value="UniProtKB-UniRule"/>
</dbReference>
<evidence type="ECO:0000256" key="10">
    <source>
        <dbReference type="SAM" id="MobiDB-lite"/>
    </source>
</evidence>
<keyword evidence="8 9" id="KW-0472">Membrane</keyword>
<organism evidence="11 12">
    <name type="scientific">Methyloglobulus morosus KoM1</name>
    <dbReference type="NCBI Taxonomy" id="1116472"/>
    <lineage>
        <taxon>Bacteria</taxon>
        <taxon>Pseudomonadati</taxon>
        <taxon>Pseudomonadota</taxon>
        <taxon>Gammaproteobacteria</taxon>
        <taxon>Methylococcales</taxon>
        <taxon>Methylococcaceae</taxon>
        <taxon>Methyloglobulus</taxon>
    </lineage>
</organism>
<accession>V5DWB5</accession>
<evidence type="ECO:0000256" key="5">
    <source>
        <dbReference type="ARBA" id="ARBA00022927"/>
    </source>
</evidence>
<dbReference type="AlphaFoldDB" id="V5DWB5"/>
<dbReference type="InterPro" id="IPR006312">
    <property type="entry name" value="TatA/E"/>
</dbReference>
<dbReference type="NCBIfam" id="TIGR01411">
    <property type="entry name" value="tatAE"/>
    <property type="match status" value="1"/>
</dbReference>
<comment type="subcellular location">
    <subcellularLocation>
        <location evidence="1 9">Cell membrane</location>
        <topology evidence="1 9">Single-pass membrane protein</topology>
    </subcellularLocation>
</comment>
<comment type="subunit">
    <text evidence="9">The Tat system comprises two distinct complexes: a TatABC complex, containing multiple copies of TatA, TatB and TatC subunits, and a separate TatA complex, containing only TatA subunits. Substrates initially bind to the TatABC complex, which probably triggers association of the separate TatA complex to form the active translocon.</text>
</comment>
<evidence type="ECO:0000256" key="7">
    <source>
        <dbReference type="ARBA" id="ARBA00023010"/>
    </source>
</evidence>
<evidence type="ECO:0000256" key="8">
    <source>
        <dbReference type="ARBA" id="ARBA00023136"/>
    </source>
</evidence>
<evidence type="ECO:0000313" key="12">
    <source>
        <dbReference type="Proteomes" id="UP000017842"/>
    </source>
</evidence>
<keyword evidence="6 9" id="KW-1133">Transmembrane helix</keyword>
<evidence type="ECO:0000256" key="4">
    <source>
        <dbReference type="ARBA" id="ARBA00022692"/>
    </source>
</evidence>
<feature type="compositionally biased region" description="Basic and acidic residues" evidence="10">
    <location>
        <begin position="48"/>
        <end position="71"/>
    </location>
</feature>
<dbReference type="GO" id="GO:0043953">
    <property type="term" value="P:protein transport by the Tat complex"/>
    <property type="evidence" value="ECO:0007669"/>
    <property type="project" value="UniProtKB-UniRule"/>
</dbReference>
<evidence type="ECO:0000256" key="9">
    <source>
        <dbReference type="HAMAP-Rule" id="MF_00236"/>
    </source>
</evidence>
<dbReference type="Proteomes" id="UP000017842">
    <property type="component" value="Unassembled WGS sequence"/>
</dbReference>
<protein>
    <recommendedName>
        <fullName evidence="9">Sec-independent protein translocase protein TatA</fullName>
    </recommendedName>
</protein>
<keyword evidence="3 9" id="KW-1003">Cell membrane</keyword>
<dbReference type="RefSeq" id="WP_023495352.1">
    <property type="nucleotide sequence ID" value="NZ_AYLO01000090.1"/>
</dbReference>
<name>V5DWB5_9GAMM</name>
<dbReference type="OrthoDB" id="7066617at2"/>
<comment type="caution">
    <text evidence="11">The sequence shown here is derived from an EMBL/GenBank/DDBJ whole genome shotgun (WGS) entry which is preliminary data.</text>
</comment>
<dbReference type="PANTHER" id="PTHR42982:SF1">
    <property type="entry name" value="SEC-INDEPENDENT PROTEIN TRANSLOCASE PROTEIN TATA"/>
    <property type="match status" value="1"/>
</dbReference>
<dbReference type="EMBL" id="AYLO01000090">
    <property type="protein sequence ID" value="ESS71631.1"/>
    <property type="molecule type" value="Genomic_DNA"/>
</dbReference>
<sequence length="71" mass="7544">MGISVTKLLIVLVIIVVIFGTKRLKNVGGDLGAAIKSFRNAMSEEEEKGAAKPSEEKPIDGEVTSKKDDNG</sequence>
<evidence type="ECO:0000256" key="1">
    <source>
        <dbReference type="ARBA" id="ARBA00004162"/>
    </source>
</evidence>
<dbReference type="Pfam" id="PF02416">
    <property type="entry name" value="TatA_B_E"/>
    <property type="match status" value="1"/>
</dbReference>
<dbReference type="STRING" id="1116472.MGMO_94c00460"/>
<dbReference type="eggNOG" id="COG1826">
    <property type="taxonomic scope" value="Bacteria"/>
</dbReference>
<evidence type="ECO:0000256" key="2">
    <source>
        <dbReference type="ARBA" id="ARBA00022448"/>
    </source>
</evidence>
<comment type="function">
    <text evidence="9">Part of the twin-arginine translocation (Tat) system that transports large folded proteins containing a characteristic twin-arginine motif in their signal peptide across membranes. TatA could form the protein-conducting channel of the Tat system.</text>
</comment>
<evidence type="ECO:0000256" key="3">
    <source>
        <dbReference type="ARBA" id="ARBA00022475"/>
    </source>
</evidence>
<keyword evidence="2 9" id="KW-0813">Transport</keyword>
<keyword evidence="12" id="KW-1185">Reference proteome</keyword>
<feature type="region of interest" description="Disordered" evidence="10">
    <location>
        <begin position="42"/>
        <end position="71"/>
    </location>
</feature>
<dbReference type="Gene3D" id="1.20.5.3310">
    <property type="match status" value="1"/>
</dbReference>
<keyword evidence="4 9" id="KW-0812">Transmembrane</keyword>
<dbReference type="HAMAP" id="MF_00236">
    <property type="entry name" value="TatA_E"/>
    <property type="match status" value="1"/>
</dbReference>
<keyword evidence="5 9" id="KW-0653">Protein transport</keyword>
<evidence type="ECO:0000256" key="6">
    <source>
        <dbReference type="ARBA" id="ARBA00022989"/>
    </source>
</evidence>
<keyword evidence="7 9" id="KW-0811">Translocation</keyword>
<dbReference type="InterPro" id="IPR003369">
    <property type="entry name" value="TatA/B/E"/>
</dbReference>
<proteinExistence type="inferred from homology"/>
<dbReference type="PATRIC" id="fig|1116472.3.peg.2643"/>